<feature type="region of interest" description="Disordered" evidence="1">
    <location>
        <begin position="29"/>
        <end position="63"/>
    </location>
</feature>
<comment type="caution">
    <text evidence="3">The sequence shown here is derived from an EMBL/GenBank/DDBJ whole genome shotgun (WGS) entry which is preliminary data.</text>
</comment>
<name>A0A8S1P7X5_9CILI</name>
<dbReference type="InterPro" id="IPR018247">
    <property type="entry name" value="EF_Hand_1_Ca_BS"/>
</dbReference>
<dbReference type="Proteomes" id="UP000692954">
    <property type="component" value="Unassembled WGS sequence"/>
</dbReference>
<gene>
    <name evidence="3" type="ORF">PSON_ATCC_30995.1.T0710175</name>
</gene>
<dbReference type="GO" id="GO:0005509">
    <property type="term" value="F:calcium ion binding"/>
    <property type="evidence" value="ECO:0007669"/>
    <property type="project" value="InterPro"/>
</dbReference>
<proteinExistence type="predicted"/>
<evidence type="ECO:0000256" key="1">
    <source>
        <dbReference type="SAM" id="MobiDB-lite"/>
    </source>
</evidence>
<dbReference type="InterPro" id="IPR002048">
    <property type="entry name" value="EF_hand_dom"/>
</dbReference>
<feature type="compositionally biased region" description="Polar residues" evidence="1">
    <location>
        <begin position="39"/>
        <end position="63"/>
    </location>
</feature>
<evidence type="ECO:0000259" key="2">
    <source>
        <dbReference type="PROSITE" id="PS50222"/>
    </source>
</evidence>
<evidence type="ECO:0000313" key="4">
    <source>
        <dbReference type="Proteomes" id="UP000692954"/>
    </source>
</evidence>
<dbReference type="AlphaFoldDB" id="A0A8S1P7X5"/>
<accession>A0A8S1P7X5</accession>
<dbReference type="OrthoDB" id="306212at2759"/>
<evidence type="ECO:0000313" key="3">
    <source>
        <dbReference type="EMBL" id="CAD8099156.1"/>
    </source>
</evidence>
<feature type="domain" description="EF-hand" evidence="2">
    <location>
        <begin position="232"/>
        <end position="267"/>
    </location>
</feature>
<reference evidence="3" key="1">
    <citation type="submission" date="2021-01" db="EMBL/GenBank/DDBJ databases">
        <authorList>
            <consortium name="Genoscope - CEA"/>
            <person name="William W."/>
        </authorList>
    </citation>
    <scope>NUCLEOTIDE SEQUENCE</scope>
</reference>
<dbReference type="EMBL" id="CAJJDN010000071">
    <property type="protein sequence ID" value="CAD8099156.1"/>
    <property type="molecule type" value="Genomic_DNA"/>
</dbReference>
<dbReference type="PROSITE" id="PS00018">
    <property type="entry name" value="EF_HAND_1"/>
    <property type="match status" value="1"/>
</dbReference>
<keyword evidence="4" id="KW-1185">Reference proteome</keyword>
<feature type="compositionally biased region" description="Low complexity" evidence="1">
    <location>
        <begin position="29"/>
        <end position="38"/>
    </location>
</feature>
<organism evidence="3 4">
    <name type="scientific">Paramecium sonneborni</name>
    <dbReference type="NCBI Taxonomy" id="65129"/>
    <lineage>
        <taxon>Eukaryota</taxon>
        <taxon>Sar</taxon>
        <taxon>Alveolata</taxon>
        <taxon>Ciliophora</taxon>
        <taxon>Intramacronucleata</taxon>
        <taxon>Oligohymenophorea</taxon>
        <taxon>Peniculida</taxon>
        <taxon>Parameciidae</taxon>
        <taxon>Paramecium</taxon>
    </lineage>
</organism>
<sequence>MLQQHPYLNQPENITNKYNKPINLSQQLSFSQSLPGQSTQQEQNYATPQWQKQMHPQFSNQQPQIQTIQSKYIAQPQTVQIVYQTQPTYVQQPQQQIVPVVYNAQQQQLRQSSPPRIIKINQQLQPDYKQPEVQIPEYYPPPPPIYYDEPIHYEEPIFYPPPLKTIKLPPQNTNNYYQPNQVSYIQNFDNRPRYPEYPFKSMDLMDYFNKALIDMATQEEKIEKAKVQVFSQQDFRVDTLFSEFDKNSTQQLSLEEILNGFKAYSLQPEFVDIKLLFEEFGQQDMINREQFINMITPQTVLKFSLAFQQDQVRLLPETKQLIRYLFVCLLNAESVYEAIRQDLISKQKEFDRQLNYDQIYNEIFSNNQPNNLRSYIQNLGHYFDVAVINALFNRFAKDSTKGLAEQLQLAFQPKLQEEDCQL</sequence>
<dbReference type="PROSITE" id="PS50222">
    <property type="entry name" value="EF_HAND_2"/>
    <property type="match status" value="1"/>
</dbReference>
<protein>
    <recommendedName>
        <fullName evidence="2">EF-hand domain-containing protein</fullName>
    </recommendedName>
</protein>